<comment type="caution">
    <text evidence="3">The sequence shown here is derived from an EMBL/GenBank/DDBJ whole genome shotgun (WGS) entry which is preliminary data.</text>
</comment>
<dbReference type="Proteomes" id="UP000635606">
    <property type="component" value="Unassembled WGS sequence"/>
</dbReference>
<dbReference type="EMBL" id="BOPH01000098">
    <property type="protein sequence ID" value="GIJ72265.1"/>
    <property type="molecule type" value="Genomic_DNA"/>
</dbReference>
<organism evidence="3 4">
    <name type="scientific">Virgisporangium ochraceum</name>
    <dbReference type="NCBI Taxonomy" id="65505"/>
    <lineage>
        <taxon>Bacteria</taxon>
        <taxon>Bacillati</taxon>
        <taxon>Actinomycetota</taxon>
        <taxon>Actinomycetes</taxon>
        <taxon>Micromonosporales</taxon>
        <taxon>Micromonosporaceae</taxon>
        <taxon>Virgisporangium</taxon>
    </lineage>
</organism>
<feature type="region of interest" description="Disordered" evidence="1">
    <location>
        <begin position="1"/>
        <end position="20"/>
    </location>
</feature>
<feature type="compositionally biased region" description="Basic and acidic residues" evidence="1">
    <location>
        <begin position="1"/>
        <end position="12"/>
    </location>
</feature>
<evidence type="ECO:0000313" key="4">
    <source>
        <dbReference type="Proteomes" id="UP000635606"/>
    </source>
</evidence>
<evidence type="ECO:0000256" key="2">
    <source>
        <dbReference type="SAM" id="Phobius"/>
    </source>
</evidence>
<keyword evidence="2" id="KW-0472">Membrane</keyword>
<reference evidence="3" key="1">
    <citation type="submission" date="2021-01" db="EMBL/GenBank/DDBJ databases">
        <title>Whole genome shotgun sequence of Virgisporangium ochraceum NBRC 16418.</title>
        <authorList>
            <person name="Komaki H."/>
            <person name="Tamura T."/>
        </authorList>
    </citation>
    <scope>NUCLEOTIDE SEQUENCE</scope>
    <source>
        <strain evidence="3">NBRC 16418</strain>
    </source>
</reference>
<feature type="transmembrane region" description="Helical" evidence="2">
    <location>
        <begin position="26"/>
        <end position="48"/>
    </location>
</feature>
<keyword evidence="4" id="KW-1185">Reference proteome</keyword>
<evidence type="ECO:0000256" key="1">
    <source>
        <dbReference type="SAM" id="MobiDB-lite"/>
    </source>
</evidence>
<keyword evidence="2" id="KW-0812">Transmembrane</keyword>
<dbReference type="RefSeq" id="WP_203932116.1">
    <property type="nucleotide sequence ID" value="NZ_BOPH01000098.1"/>
</dbReference>
<gene>
    <name evidence="3" type="ORF">Voc01_071820</name>
</gene>
<keyword evidence="2" id="KW-1133">Transmembrane helix</keyword>
<accession>A0A8J4EE59</accession>
<dbReference type="AlphaFoldDB" id="A0A8J4EE59"/>
<protein>
    <submittedName>
        <fullName evidence="3">Uncharacterized protein</fullName>
    </submittedName>
</protein>
<proteinExistence type="predicted"/>
<name>A0A8J4EE59_9ACTN</name>
<evidence type="ECO:0000313" key="3">
    <source>
        <dbReference type="EMBL" id="GIJ72265.1"/>
    </source>
</evidence>
<sequence length="171" mass="18463">MTEPEPEPRPEPPGDTAQWRPRRRTVVIGLAALVVVALAVVGVTVVVVQREPDTPTEVVTAFLEAARDGDAGAAATWWMDLEGTRGGAGLRDRIRDYVERWHSRYEEALDDREWTLTEGEARLGRSVRVSVGGREADYLVGGTDEGPRIALGPEDQFGQSAGGANPLFVGG</sequence>